<dbReference type="OrthoDB" id="289038at2759"/>
<sequence length="154" mass="17629">MTAEQFLMNTNNISHGPEVENDSLPASPISVRKYRPATELVFVDNSDDPHGAASVPIYQTATFKQKSATQMGEYDYSRSGNPTRTHVALVCGVQVTRRLWTRQQEQGNLDNFMITEFQHSQAEIRVQHIPWKLAYPKSFPCRYVFLLRFQYADG</sequence>
<dbReference type="InterPro" id="IPR000277">
    <property type="entry name" value="Cys/Met-Metab_PyrdxlP-dep_enz"/>
</dbReference>
<evidence type="ECO:0008006" key="6">
    <source>
        <dbReference type="Google" id="ProtNLM"/>
    </source>
</evidence>
<organism evidence="4 5">
    <name type="scientific">Jimgerdemannia flammicorona</name>
    <dbReference type="NCBI Taxonomy" id="994334"/>
    <lineage>
        <taxon>Eukaryota</taxon>
        <taxon>Fungi</taxon>
        <taxon>Fungi incertae sedis</taxon>
        <taxon>Mucoromycota</taxon>
        <taxon>Mucoromycotina</taxon>
        <taxon>Endogonomycetes</taxon>
        <taxon>Endogonales</taxon>
        <taxon>Endogonaceae</taxon>
        <taxon>Jimgerdemannia</taxon>
    </lineage>
</organism>
<comment type="cofactor">
    <cofactor evidence="1 3">
        <name>pyridoxal 5'-phosphate</name>
        <dbReference type="ChEBI" id="CHEBI:597326"/>
    </cofactor>
</comment>
<dbReference type="GO" id="GO:0019346">
    <property type="term" value="P:transsulfuration"/>
    <property type="evidence" value="ECO:0007669"/>
    <property type="project" value="InterPro"/>
</dbReference>
<evidence type="ECO:0000256" key="3">
    <source>
        <dbReference type="RuleBase" id="RU362118"/>
    </source>
</evidence>
<keyword evidence="2 3" id="KW-0663">Pyridoxal phosphate</keyword>
<dbReference type="EMBL" id="RBNI01001166">
    <property type="protein sequence ID" value="RUP50825.1"/>
    <property type="molecule type" value="Genomic_DNA"/>
</dbReference>
<dbReference type="AlphaFoldDB" id="A0A433DJ46"/>
<gene>
    <name evidence="4" type="ORF">BC936DRAFT_137597</name>
</gene>
<proteinExistence type="inferred from homology"/>
<keyword evidence="5" id="KW-1185">Reference proteome</keyword>
<dbReference type="InterPro" id="IPR015421">
    <property type="entry name" value="PyrdxlP-dep_Trfase_major"/>
</dbReference>
<evidence type="ECO:0000256" key="2">
    <source>
        <dbReference type="ARBA" id="ARBA00022898"/>
    </source>
</evidence>
<dbReference type="Pfam" id="PF01053">
    <property type="entry name" value="Cys_Met_Meta_PP"/>
    <property type="match status" value="1"/>
</dbReference>
<evidence type="ECO:0000313" key="5">
    <source>
        <dbReference type="Proteomes" id="UP000268093"/>
    </source>
</evidence>
<accession>A0A433DJ46</accession>
<name>A0A433DJ46_9FUNG</name>
<dbReference type="GO" id="GO:0030170">
    <property type="term" value="F:pyridoxal phosphate binding"/>
    <property type="evidence" value="ECO:0007669"/>
    <property type="project" value="InterPro"/>
</dbReference>
<dbReference type="Gene3D" id="3.40.640.10">
    <property type="entry name" value="Type I PLP-dependent aspartate aminotransferase-like (Major domain)"/>
    <property type="match status" value="1"/>
</dbReference>
<comment type="similarity">
    <text evidence="3">Belongs to the trans-sulfuration enzymes family.</text>
</comment>
<reference evidence="4 5" key="1">
    <citation type="journal article" date="2018" name="New Phytol.">
        <title>Phylogenomics of Endogonaceae and evolution of mycorrhizas within Mucoromycota.</title>
        <authorList>
            <person name="Chang Y."/>
            <person name="Desiro A."/>
            <person name="Na H."/>
            <person name="Sandor L."/>
            <person name="Lipzen A."/>
            <person name="Clum A."/>
            <person name="Barry K."/>
            <person name="Grigoriev I.V."/>
            <person name="Martin F.M."/>
            <person name="Stajich J.E."/>
            <person name="Smith M.E."/>
            <person name="Bonito G."/>
            <person name="Spatafora J.W."/>
        </authorList>
    </citation>
    <scope>NUCLEOTIDE SEQUENCE [LARGE SCALE GENOMIC DNA]</scope>
    <source>
        <strain evidence="4 5">GMNB39</strain>
    </source>
</reference>
<evidence type="ECO:0000313" key="4">
    <source>
        <dbReference type="EMBL" id="RUP50825.1"/>
    </source>
</evidence>
<comment type="caution">
    <text evidence="4">The sequence shown here is derived from an EMBL/GenBank/DDBJ whole genome shotgun (WGS) entry which is preliminary data.</text>
</comment>
<evidence type="ECO:0000256" key="1">
    <source>
        <dbReference type="ARBA" id="ARBA00001933"/>
    </source>
</evidence>
<dbReference type="Proteomes" id="UP000268093">
    <property type="component" value="Unassembled WGS sequence"/>
</dbReference>
<protein>
    <recommendedName>
        <fullName evidence="6">Cystathionine gamma-synthase</fullName>
    </recommendedName>
</protein>